<protein>
    <submittedName>
        <fullName evidence="1">Uncharacterized protein</fullName>
    </submittedName>
</protein>
<dbReference type="AlphaFoldDB" id="U9TAN2"/>
<reference evidence="1" key="1">
    <citation type="submission" date="2013-07" db="EMBL/GenBank/DDBJ databases">
        <title>The genome of an arbuscular mycorrhizal fungus provides insights into the evolution of the oldest plant symbiosis.</title>
        <authorList>
            <consortium name="DOE Joint Genome Institute"/>
            <person name="Tisserant E."/>
            <person name="Malbreil M."/>
            <person name="Kuo A."/>
            <person name="Kohler A."/>
            <person name="Symeonidi A."/>
            <person name="Balestrini R."/>
            <person name="Charron P."/>
            <person name="Duensing N."/>
            <person name="Frei-dit-Frey N."/>
            <person name="Gianinazzi-Pearson V."/>
            <person name="Gilbert B."/>
            <person name="Handa Y."/>
            <person name="Hijri M."/>
            <person name="Kaul R."/>
            <person name="Kawaguchi M."/>
            <person name="Krajinski F."/>
            <person name="Lammers P."/>
            <person name="Lapierre D."/>
            <person name="Masclaux F.G."/>
            <person name="Murat C."/>
            <person name="Morin E."/>
            <person name="Ndikumana S."/>
            <person name="Pagni M."/>
            <person name="Petitpierre D."/>
            <person name="Requena N."/>
            <person name="Rosikiewicz P."/>
            <person name="Riley R."/>
            <person name="Saito K."/>
            <person name="San Clemente H."/>
            <person name="Shapiro H."/>
            <person name="van Tuinen D."/>
            <person name="Becard G."/>
            <person name="Bonfante P."/>
            <person name="Paszkowski U."/>
            <person name="Shachar-Hill Y."/>
            <person name="Young J.P."/>
            <person name="Sanders I.R."/>
            <person name="Henrissat B."/>
            <person name="Rensing S.A."/>
            <person name="Grigoriev I.V."/>
            <person name="Corradi N."/>
            <person name="Roux C."/>
            <person name="Martin F."/>
        </authorList>
    </citation>
    <scope>NUCLEOTIDE SEQUENCE</scope>
    <source>
        <strain evidence="1">DAOM 197198</strain>
    </source>
</reference>
<name>U9TAN2_RHIID</name>
<dbReference type="EMBL" id="KI295058">
    <property type="protein sequence ID" value="ESA03383.1"/>
    <property type="molecule type" value="Genomic_DNA"/>
</dbReference>
<organism evidence="1">
    <name type="scientific">Rhizophagus irregularis (strain DAOM 181602 / DAOM 197198 / MUCL 43194)</name>
    <name type="common">Arbuscular mycorrhizal fungus</name>
    <name type="synonym">Glomus intraradices</name>
    <dbReference type="NCBI Taxonomy" id="747089"/>
    <lineage>
        <taxon>Eukaryota</taxon>
        <taxon>Fungi</taxon>
        <taxon>Fungi incertae sedis</taxon>
        <taxon>Mucoromycota</taxon>
        <taxon>Glomeromycotina</taxon>
        <taxon>Glomeromycetes</taxon>
        <taxon>Glomerales</taxon>
        <taxon>Glomeraceae</taxon>
        <taxon>Rhizophagus</taxon>
    </lineage>
</organism>
<accession>U9TAN2</accession>
<proteinExistence type="predicted"/>
<evidence type="ECO:0000313" key="1">
    <source>
        <dbReference type="EMBL" id="ESA03383.1"/>
    </source>
</evidence>
<dbReference type="HOGENOM" id="CLU_2172399_0_0_1"/>
<sequence>MIFTSVRLQILDFLFLKFSNSFFKIYWFTNLKAEIWIYCNITRLEFSAEGKQKHRTLHFWWHHFDLPLIRTINGGTGDGTKEKRRFPGVIICAWPLLLKNKLFSHVHEIL</sequence>
<gene>
    <name evidence="1" type="ORF">GLOINDRAFT_85886</name>
</gene>